<dbReference type="AlphaFoldDB" id="A0AAD3S804"/>
<comment type="caution">
    <text evidence="2">The sequence shown here is derived from an EMBL/GenBank/DDBJ whole genome shotgun (WGS) entry which is preliminary data.</text>
</comment>
<keyword evidence="1" id="KW-1133">Transmembrane helix</keyword>
<sequence length="334" mass="35581">MLWELPLIEVNEPLAYYLMLVAVAGTAVICFLGALRMLAPSLLSSEARSGAILYVSSYWNVPSADLVPPHLAPSDANSSEEGVGSLPGFCRRFGGGPCSVSPPAAAVSSNWDAAMSVSHVGKHPKVVSSEPLFGSPDPASVGEGHFRGIMLGALVRGSDGCAGIPIDEAGQTSNFDLHDDLVSDALIPLQQGGFRVIDQGLLFLFFPLQGGNHETNQGVEGGLPITFADVLMRGIDSELKDLFPLARRVTTQINSLLRAIDKSAHKDEALHGLASFPAANLSPRTLYSSLKGKKSMIKKCSSWQLSHYNPLLVNEKEVDNLVLRKTRASHKGKG</sequence>
<name>A0AAD3S804_NEPGR</name>
<accession>A0AAD3S804</accession>
<gene>
    <name evidence="2" type="ORF">Nepgr_007919</name>
</gene>
<dbReference type="EMBL" id="BSYO01000006">
    <property type="protein sequence ID" value="GMH06079.1"/>
    <property type="molecule type" value="Genomic_DNA"/>
</dbReference>
<keyword evidence="3" id="KW-1185">Reference proteome</keyword>
<evidence type="ECO:0000313" key="2">
    <source>
        <dbReference type="EMBL" id="GMH06079.1"/>
    </source>
</evidence>
<keyword evidence="1" id="KW-0472">Membrane</keyword>
<feature type="transmembrane region" description="Helical" evidence="1">
    <location>
        <begin position="14"/>
        <end position="35"/>
    </location>
</feature>
<proteinExistence type="predicted"/>
<protein>
    <submittedName>
        <fullName evidence="2">Uncharacterized protein</fullName>
    </submittedName>
</protein>
<dbReference type="Proteomes" id="UP001279734">
    <property type="component" value="Unassembled WGS sequence"/>
</dbReference>
<organism evidence="2 3">
    <name type="scientific">Nepenthes gracilis</name>
    <name type="common">Slender pitcher plant</name>
    <dbReference type="NCBI Taxonomy" id="150966"/>
    <lineage>
        <taxon>Eukaryota</taxon>
        <taxon>Viridiplantae</taxon>
        <taxon>Streptophyta</taxon>
        <taxon>Embryophyta</taxon>
        <taxon>Tracheophyta</taxon>
        <taxon>Spermatophyta</taxon>
        <taxon>Magnoliopsida</taxon>
        <taxon>eudicotyledons</taxon>
        <taxon>Gunneridae</taxon>
        <taxon>Pentapetalae</taxon>
        <taxon>Caryophyllales</taxon>
        <taxon>Nepenthaceae</taxon>
        <taxon>Nepenthes</taxon>
    </lineage>
</organism>
<reference evidence="2" key="1">
    <citation type="submission" date="2023-05" db="EMBL/GenBank/DDBJ databases">
        <title>Nepenthes gracilis genome sequencing.</title>
        <authorList>
            <person name="Fukushima K."/>
        </authorList>
    </citation>
    <scope>NUCLEOTIDE SEQUENCE</scope>
    <source>
        <strain evidence="2">SING2019-196</strain>
    </source>
</reference>
<evidence type="ECO:0000256" key="1">
    <source>
        <dbReference type="SAM" id="Phobius"/>
    </source>
</evidence>
<evidence type="ECO:0000313" key="3">
    <source>
        <dbReference type="Proteomes" id="UP001279734"/>
    </source>
</evidence>
<keyword evidence="1" id="KW-0812">Transmembrane</keyword>